<comment type="caution">
    <text evidence="2">The sequence shown here is derived from an EMBL/GenBank/DDBJ whole genome shotgun (WGS) entry which is preliminary data.</text>
</comment>
<organism evidence="2 3">
    <name type="scientific">Nonomuraea endophytica</name>
    <dbReference type="NCBI Taxonomy" id="714136"/>
    <lineage>
        <taxon>Bacteria</taxon>
        <taxon>Bacillati</taxon>
        <taxon>Actinomycetota</taxon>
        <taxon>Actinomycetes</taxon>
        <taxon>Streptosporangiales</taxon>
        <taxon>Streptosporangiaceae</taxon>
        <taxon>Nonomuraea</taxon>
    </lineage>
</organism>
<evidence type="ECO:0000256" key="1">
    <source>
        <dbReference type="SAM" id="SignalP"/>
    </source>
</evidence>
<protein>
    <submittedName>
        <fullName evidence="2">Uncharacterized protein</fullName>
    </submittedName>
</protein>
<feature type="chain" id="PRO_5030876562" evidence="1">
    <location>
        <begin position="24"/>
        <end position="110"/>
    </location>
</feature>
<keyword evidence="3" id="KW-1185">Reference proteome</keyword>
<proteinExistence type="predicted"/>
<feature type="signal peptide" evidence="1">
    <location>
        <begin position="1"/>
        <end position="23"/>
    </location>
</feature>
<name>A0A7W8A954_9ACTN</name>
<accession>A0A7W8A954</accession>
<evidence type="ECO:0000313" key="3">
    <source>
        <dbReference type="Proteomes" id="UP000568380"/>
    </source>
</evidence>
<evidence type="ECO:0000313" key="2">
    <source>
        <dbReference type="EMBL" id="MBB5081883.1"/>
    </source>
</evidence>
<gene>
    <name evidence="2" type="ORF">HNR40_007378</name>
</gene>
<reference evidence="2 3" key="1">
    <citation type="submission" date="2020-08" db="EMBL/GenBank/DDBJ databases">
        <title>Genomic Encyclopedia of Type Strains, Phase IV (KMG-IV): sequencing the most valuable type-strain genomes for metagenomic binning, comparative biology and taxonomic classification.</title>
        <authorList>
            <person name="Goeker M."/>
        </authorList>
    </citation>
    <scope>NUCLEOTIDE SEQUENCE [LARGE SCALE GENOMIC DNA]</scope>
    <source>
        <strain evidence="2 3">DSM 45385</strain>
    </source>
</reference>
<sequence length="110" mass="11401">MRYLIAPLAAALILPIAASPAAADNVEVTLGGLGYGGVSNYNRTVYACDTAPGDGRVISTQYRLSTSGSGEVVDVSGPACGTKQTPRNVRQIRVCQTWTGPTSCTAWHSA</sequence>
<dbReference type="EMBL" id="JACHIN010000012">
    <property type="protein sequence ID" value="MBB5081883.1"/>
    <property type="molecule type" value="Genomic_DNA"/>
</dbReference>
<dbReference type="Proteomes" id="UP000568380">
    <property type="component" value="Unassembled WGS sequence"/>
</dbReference>
<keyword evidence="1" id="KW-0732">Signal</keyword>
<dbReference type="AlphaFoldDB" id="A0A7W8A954"/>
<dbReference type="RefSeq" id="WP_184969640.1">
    <property type="nucleotide sequence ID" value="NZ_JACHIN010000012.1"/>
</dbReference>